<feature type="transmembrane region" description="Helical" evidence="5">
    <location>
        <begin position="206"/>
        <end position="224"/>
    </location>
</feature>
<keyword evidence="4 5" id="KW-0472">Membrane</keyword>
<evidence type="ECO:0000256" key="6">
    <source>
        <dbReference type="SAM" id="MobiDB-lite"/>
    </source>
</evidence>
<evidence type="ECO:0000256" key="3">
    <source>
        <dbReference type="ARBA" id="ARBA00022989"/>
    </source>
</evidence>
<comment type="similarity">
    <text evidence="5">Belongs to the BI1 family.</text>
</comment>
<feature type="region of interest" description="Disordered" evidence="6">
    <location>
        <begin position="1"/>
        <end position="31"/>
    </location>
</feature>
<sequence length="281" mass="31914">MSGPYGQPGYNPQYQNPYGAPGPQGAQSQSGYFVPPPMPHPSMMNANPHYAEDGHSDKYNLNFSDRTIRAAFVRKVFALVAIMLGVVSIMTAIPFLHDDTRLFVKSNIGMYWAAYGVFFVVYLSLMCCESVRRSFPANIIMTAIFVCCIFSYIIIILMSSYLFSLDVFYVNHSFCGFYTIRIYVVIQTLAVGYMTMMITVHHDIQSVLLTLIICTIYADGWAQVRNIPRRSYFRCYTNFPGHCLHILDASFIIWLQQVSCMFNLHTISAFRLTNAILCFSA</sequence>
<evidence type="ECO:0000256" key="1">
    <source>
        <dbReference type="ARBA" id="ARBA00004141"/>
    </source>
</evidence>
<feature type="transmembrane region" description="Helical" evidence="5">
    <location>
        <begin position="76"/>
        <end position="96"/>
    </location>
</feature>
<feature type="transmembrane region" description="Helical" evidence="5">
    <location>
        <begin position="169"/>
        <end position="194"/>
    </location>
</feature>
<dbReference type="GO" id="GO:0016020">
    <property type="term" value="C:membrane"/>
    <property type="evidence" value="ECO:0007669"/>
    <property type="project" value="UniProtKB-SubCell"/>
</dbReference>
<dbReference type="GO" id="GO:2001234">
    <property type="term" value="P:negative regulation of apoptotic signaling pathway"/>
    <property type="evidence" value="ECO:0007669"/>
    <property type="project" value="TreeGrafter"/>
</dbReference>
<keyword evidence="2 5" id="KW-0812">Transmembrane</keyword>
<dbReference type="GO" id="GO:0005794">
    <property type="term" value="C:Golgi apparatus"/>
    <property type="evidence" value="ECO:0007669"/>
    <property type="project" value="TreeGrafter"/>
</dbReference>
<dbReference type="GO" id="GO:0005783">
    <property type="term" value="C:endoplasmic reticulum"/>
    <property type="evidence" value="ECO:0007669"/>
    <property type="project" value="TreeGrafter"/>
</dbReference>
<name>A0A1I7XFF1_HETBA</name>
<evidence type="ECO:0000256" key="2">
    <source>
        <dbReference type="ARBA" id="ARBA00022692"/>
    </source>
</evidence>
<protein>
    <submittedName>
        <fullName evidence="8">Protein lifeguard 1</fullName>
    </submittedName>
</protein>
<reference evidence="8" key="1">
    <citation type="submission" date="2016-11" db="UniProtKB">
        <authorList>
            <consortium name="WormBaseParasite"/>
        </authorList>
    </citation>
    <scope>IDENTIFICATION</scope>
</reference>
<dbReference type="PANTHER" id="PTHR23291">
    <property type="entry name" value="BAX INHIBITOR-RELATED"/>
    <property type="match status" value="1"/>
</dbReference>
<evidence type="ECO:0000256" key="4">
    <source>
        <dbReference type="ARBA" id="ARBA00023136"/>
    </source>
</evidence>
<comment type="subcellular location">
    <subcellularLocation>
        <location evidence="1">Membrane</location>
        <topology evidence="1">Multi-pass membrane protein</topology>
    </subcellularLocation>
</comment>
<organism evidence="7 8">
    <name type="scientific">Heterorhabditis bacteriophora</name>
    <name type="common">Entomopathogenic nematode worm</name>
    <dbReference type="NCBI Taxonomy" id="37862"/>
    <lineage>
        <taxon>Eukaryota</taxon>
        <taxon>Metazoa</taxon>
        <taxon>Ecdysozoa</taxon>
        <taxon>Nematoda</taxon>
        <taxon>Chromadorea</taxon>
        <taxon>Rhabditida</taxon>
        <taxon>Rhabditina</taxon>
        <taxon>Rhabditomorpha</taxon>
        <taxon>Strongyloidea</taxon>
        <taxon>Heterorhabditidae</taxon>
        <taxon>Heterorhabditis</taxon>
    </lineage>
</organism>
<keyword evidence="3 5" id="KW-1133">Transmembrane helix</keyword>
<keyword evidence="7" id="KW-1185">Reference proteome</keyword>
<feature type="transmembrane region" description="Helical" evidence="5">
    <location>
        <begin position="108"/>
        <end position="127"/>
    </location>
</feature>
<evidence type="ECO:0000313" key="7">
    <source>
        <dbReference type="Proteomes" id="UP000095283"/>
    </source>
</evidence>
<accession>A0A1I7XFF1</accession>
<dbReference type="AlphaFoldDB" id="A0A1I7XFF1"/>
<evidence type="ECO:0000313" key="8">
    <source>
        <dbReference type="WBParaSite" id="Hba_16456"/>
    </source>
</evidence>
<dbReference type="PANTHER" id="PTHR23291:SF127">
    <property type="entry name" value="PROTEIN LIFEGUARD 1-LIKE"/>
    <property type="match status" value="1"/>
</dbReference>
<evidence type="ECO:0000256" key="5">
    <source>
        <dbReference type="RuleBase" id="RU004379"/>
    </source>
</evidence>
<dbReference type="WBParaSite" id="Hba_16456">
    <property type="protein sequence ID" value="Hba_16456"/>
    <property type="gene ID" value="Hba_16456"/>
</dbReference>
<proteinExistence type="inferred from homology"/>
<feature type="transmembrane region" description="Helical" evidence="5">
    <location>
        <begin position="139"/>
        <end position="163"/>
    </location>
</feature>
<dbReference type="Proteomes" id="UP000095283">
    <property type="component" value="Unplaced"/>
</dbReference>
<dbReference type="InterPro" id="IPR006214">
    <property type="entry name" value="Bax_inhibitor_1-related"/>
</dbReference>